<protein>
    <submittedName>
        <fullName evidence="4">Reverse transcriptase domain-containing protein</fullName>
    </submittedName>
</protein>
<sequence length="100" mass="11337">MDQSKLDIEDLPVSSHIKLPAFGNNNPRLWFAQAEAHFHAHGIRSQTIMHSHIVISLPTYIAEQAIEFIITMPKNDSYIQLKEAVITRTAGSDELRLDEL</sequence>
<dbReference type="AlphaFoldDB" id="A0A183A1V3"/>
<dbReference type="WBParaSite" id="ECPE_0000093801-mRNA-1">
    <property type="protein sequence ID" value="ECPE_0000093801-mRNA-1"/>
    <property type="gene ID" value="ECPE_0000093801"/>
</dbReference>
<dbReference type="OrthoDB" id="6251906at2759"/>
<feature type="domain" description="DUF7041" evidence="1">
    <location>
        <begin position="19"/>
        <end position="98"/>
    </location>
</feature>
<dbReference type="Pfam" id="PF23055">
    <property type="entry name" value="DUF7041"/>
    <property type="match status" value="1"/>
</dbReference>
<evidence type="ECO:0000313" key="3">
    <source>
        <dbReference type="Proteomes" id="UP000272942"/>
    </source>
</evidence>
<dbReference type="EMBL" id="UZAN01004258">
    <property type="protein sequence ID" value="VDP31177.1"/>
    <property type="molecule type" value="Genomic_DNA"/>
</dbReference>
<evidence type="ECO:0000313" key="2">
    <source>
        <dbReference type="EMBL" id="VDP31177.1"/>
    </source>
</evidence>
<organism evidence="4">
    <name type="scientific">Echinostoma caproni</name>
    <dbReference type="NCBI Taxonomy" id="27848"/>
    <lineage>
        <taxon>Eukaryota</taxon>
        <taxon>Metazoa</taxon>
        <taxon>Spiralia</taxon>
        <taxon>Lophotrochozoa</taxon>
        <taxon>Platyhelminthes</taxon>
        <taxon>Trematoda</taxon>
        <taxon>Digenea</taxon>
        <taxon>Plagiorchiida</taxon>
        <taxon>Echinostomata</taxon>
        <taxon>Echinostomatoidea</taxon>
        <taxon>Echinostomatidae</taxon>
        <taxon>Echinostoma</taxon>
    </lineage>
</organism>
<dbReference type="PANTHER" id="PTHR33327:SF3">
    <property type="entry name" value="RNA-DIRECTED DNA POLYMERASE"/>
    <property type="match status" value="1"/>
</dbReference>
<gene>
    <name evidence="2" type="ORF">ECPE_LOCUS938</name>
</gene>
<reference evidence="4" key="1">
    <citation type="submission" date="2016-06" db="UniProtKB">
        <authorList>
            <consortium name="WormBaseParasite"/>
        </authorList>
    </citation>
    <scope>IDENTIFICATION</scope>
</reference>
<dbReference type="PANTHER" id="PTHR33327">
    <property type="entry name" value="ENDONUCLEASE"/>
    <property type="match status" value="1"/>
</dbReference>
<evidence type="ECO:0000259" key="1">
    <source>
        <dbReference type="Pfam" id="PF23055"/>
    </source>
</evidence>
<keyword evidence="3" id="KW-1185">Reference proteome</keyword>
<evidence type="ECO:0000313" key="4">
    <source>
        <dbReference type="WBParaSite" id="ECPE_0000093801-mRNA-1"/>
    </source>
</evidence>
<proteinExistence type="predicted"/>
<dbReference type="InterPro" id="IPR055469">
    <property type="entry name" value="DUF7041"/>
</dbReference>
<dbReference type="Proteomes" id="UP000272942">
    <property type="component" value="Unassembled WGS sequence"/>
</dbReference>
<accession>A0A183A1V3</accession>
<reference evidence="2 3" key="2">
    <citation type="submission" date="2018-11" db="EMBL/GenBank/DDBJ databases">
        <authorList>
            <consortium name="Pathogen Informatics"/>
        </authorList>
    </citation>
    <scope>NUCLEOTIDE SEQUENCE [LARGE SCALE GENOMIC DNA]</scope>
    <source>
        <strain evidence="2 3">Egypt</strain>
    </source>
</reference>
<name>A0A183A1V3_9TREM</name>